<dbReference type="PANTHER" id="PTHR13847">
    <property type="entry name" value="SARCOSINE DEHYDROGENASE-RELATED"/>
    <property type="match status" value="1"/>
</dbReference>
<keyword evidence="1" id="KW-0560">Oxidoreductase</keyword>
<evidence type="ECO:0000313" key="4">
    <source>
        <dbReference type="Proteomes" id="UP000461670"/>
    </source>
</evidence>
<gene>
    <name evidence="3" type="primary">mnmC_1</name>
    <name evidence="3" type="ORF">GAK30_00612</name>
</gene>
<accession>A0A7V8FRA6</accession>
<sequence>MKIGIAGAGLAGRLLAWELAGRGHAVTVFDPAPGPGEPAAGQAQPYAAGWTAAGMLSPVAELETGDDDIYTLGQRSLERWPQIIAALPQPVFHRQQGSLMLAHRGDEGAARRMTELLARKLAQAGHDAAELARLVQRIDLAELRRLEPAVQGPAQAWLLPGEGQLHTRQALAALADAGGRLGVAWRWNETVDHVAPQTLHAASGDHRFDWVFDARGLGARPALSAAHGEDAGVTPQLRGEDLGFTPQLRGVRGEVLWLHAPGVALHRPLRLLHPRHRVYIVPRPGDIVFIGASEIESEDRGPMSVRSAVELMAAAHSVIPELAEARIVHMETNLRPALPDNLPRITTAPGISRINGLFRHGWLIAPALVERCVQAFEDAASGDNTQP</sequence>
<dbReference type="SUPFAM" id="SSF51971">
    <property type="entry name" value="Nucleotide-binding domain"/>
    <property type="match status" value="1"/>
</dbReference>
<dbReference type="InterPro" id="IPR036188">
    <property type="entry name" value="FAD/NAD-bd_sf"/>
</dbReference>
<dbReference type="Pfam" id="PF01266">
    <property type="entry name" value="DAO"/>
    <property type="match status" value="1"/>
</dbReference>
<evidence type="ECO:0000259" key="2">
    <source>
        <dbReference type="Pfam" id="PF01266"/>
    </source>
</evidence>
<dbReference type="EMBL" id="WNDQ01000006">
    <property type="protein sequence ID" value="KAF1023159.1"/>
    <property type="molecule type" value="Genomic_DNA"/>
</dbReference>
<dbReference type="Gene3D" id="3.30.9.10">
    <property type="entry name" value="D-Amino Acid Oxidase, subunit A, domain 2"/>
    <property type="match status" value="1"/>
</dbReference>
<evidence type="ECO:0000256" key="1">
    <source>
        <dbReference type="ARBA" id="ARBA00023002"/>
    </source>
</evidence>
<comment type="caution">
    <text evidence="3">The sequence shown here is derived from an EMBL/GenBank/DDBJ whole genome shotgun (WGS) entry which is preliminary data.</text>
</comment>
<organism evidence="3 4">
    <name type="scientific">Paracidovorax wautersii</name>
    <dbReference type="NCBI Taxonomy" id="1177982"/>
    <lineage>
        <taxon>Bacteria</taxon>
        <taxon>Pseudomonadati</taxon>
        <taxon>Pseudomonadota</taxon>
        <taxon>Betaproteobacteria</taxon>
        <taxon>Burkholderiales</taxon>
        <taxon>Comamonadaceae</taxon>
        <taxon>Paracidovorax</taxon>
    </lineage>
</organism>
<reference evidence="4" key="1">
    <citation type="journal article" date="2020" name="MBio">
        <title>Horizontal gene transfer to a defensive symbiont with a reduced genome amongst a multipartite beetle microbiome.</title>
        <authorList>
            <person name="Waterworth S.C."/>
            <person name="Florez L.V."/>
            <person name="Rees E.R."/>
            <person name="Hertweck C."/>
            <person name="Kaltenpoth M."/>
            <person name="Kwan J.C."/>
        </authorList>
    </citation>
    <scope>NUCLEOTIDE SEQUENCE [LARGE SCALE GENOMIC DNA]</scope>
</reference>
<dbReference type="GO" id="GO:0016491">
    <property type="term" value="F:oxidoreductase activity"/>
    <property type="evidence" value="ECO:0007669"/>
    <property type="project" value="UniProtKB-KW"/>
</dbReference>
<dbReference type="PANTHER" id="PTHR13847:SF289">
    <property type="entry name" value="GLYCINE OXIDASE"/>
    <property type="match status" value="1"/>
</dbReference>
<dbReference type="InterPro" id="IPR006076">
    <property type="entry name" value="FAD-dep_OxRdtase"/>
</dbReference>
<dbReference type="Proteomes" id="UP000461670">
    <property type="component" value="Unassembled WGS sequence"/>
</dbReference>
<dbReference type="AlphaFoldDB" id="A0A7V8FRA6"/>
<dbReference type="SUPFAM" id="SSF54373">
    <property type="entry name" value="FAD-linked reductases, C-terminal domain"/>
    <property type="match status" value="1"/>
</dbReference>
<feature type="domain" description="FAD dependent oxidoreductase" evidence="2">
    <location>
        <begin position="3"/>
        <end position="368"/>
    </location>
</feature>
<dbReference type="GO" id="GO:0005737">
    <property type="term" value="C:cytoplasm"/>
    <property type="evidence" value="ECO:0007669"/>
    <property type="project" value="TreeGrafter"/>
</dbReference>
<protein>
    <submittedName>
        <fullName evidence="3">tRNA 5-methylaminomethyl-2-thiouridine biosynthesis bifunctional protein MnmC</fullName>
    </submittedName>
</protein>
<evidence type="ECO:0000313" key="3">
    <source>
        <dbReference type="EMBL" id="KAF1023159.1"/>
    </source>
</evidence>
<proteinExistence type="predicted"/>
<name>A0A7V8FRA6_9BURK</name>
<dbReference type="Gene3D" id="3.50.50.60">
    <property type="entry name" value="FAD/NAD(P)-binding domain"/>
    <property type="match status" value="1"/>
</dbReference>